<organism evidence="1 2">
    <name type="scientific">Phlebotomus papatasi</name>
    <name type="common">Sandfly</name>
    <dbReference type="NCBI Taxonomy" id="29031"/>
    <lineage>
        <taxon>Eukaryota</taxon>
        <taxon>Metazoa</taxon>
        <taxon>Ecdysozoa</taxon>
        <taxon>Arthropoda</taxon>
        <taxon>Hexapoda</taxon>
        <taxon>Insecta</taxon>
        <taxon>Pterygota</taxon>
        <taxon>Neoptera</taxon>
        <taxon>Endopterygota</taxon>
        <taxon>Diptera</taxon>
        <taxon>Nematocera</taxon>
        <taxon>Psychodoidea</taxon>
        <taxon>Psychodidae</taxon>
        <taxon>Phlebotomus</taxon>
        <taxon>Phlebotomus</taxon>
    </lineage>
</organism>
<accession>A0A1B0DMC4</accession>
<dbReference type="Pfam" id="PF03564">
    <property type="entry name" value="DUF1759"/>
    <property type="match status" value="1"/>
</dbReference>
<evidence type="ECO:0000313" key="1">
    <source>
        <dbReference type="EnsemblMetazoa" id="PPAI009514-PA"/>
    </source>
</evidence>
<dbReference type="EMBL" id="AJVK01075009">
    <property type="status" value="NOT_ANNOTATED_CDS"/>
    <property type="molecule type" value="Genomic_DNA"/>
</dbReference>
<dbReference type="EnsemblMetazoa" id="PPAI009514-RA">
    <property type="protein sequence ID" value="PPAI009514-PA"/>
    <property type="gene ID" value="PPAI009514"/>
</dbReference>
<keyword evidence="2" id="KW-1185">Reference proteome</keyword>
<sequence>MVLKQRGGYLGAITKLETFIQACSEQQFVATTRSALESSLNTLASTRAKYMEVQEQVIAQQELESHRQREEEALSSVLERCDALEIRIRDLIDQIPENPLDTSMDEMKTWMQERMEAQLKEQERRHLQEINKMSQKIASLSAQAQDGPPKQEFSNESNNQFTSSIINHPDLYPVQKLQYLRSALSGEAFSLIKNLPTTAANFDVAWRILEERYNKKYNIIMDHISTFFNVP</sequence>
<dbReference type="AlphaFoldDB" id="A0A1B0DMC4"/>
<dbReference type="VEuPathDB" id="VectorBase:PPAPM1_004682"/>
<name>A0A1B0DMC4_PHLPP</name>
<evidence type="ECO:0000313" key="2">
    <source>
        <dbReference type="Proteomes" id="UP000092462"/>
    </source>
</evidence>
<proteinExistence type="predicted"/>
<dbReference type="InterPro" id="IPR005312">
    <property type="entry name" value="DUF1759"/>
</dbReference>
<dbReference type="Proteomes" id="UP000092462">
    <property type="component" value="Unassembled WGS sequence"/>
</dbReference>
<dbReference type="VEuPathDB" id="VectorBase:PPAI009514"/>
<reference evidence="1" key="1">
    <citation type="submission" date="2022-08" db="UniProtKB">
        <authorList>
            <consortium name="EnsemblMetazoa"/>
        </authorList>
    </citation>
    <scope>IDENTIFICATION</scope>
    <source>
        <strain evidence="1">Israel</strain>
    </source>
</reference>
<protein>
    <submittedName>
        <fullName evidence="1">Uncharacterized protein</fullName>
    </submittedName>
</protein>